<protein>
    <recommendedName>
        <fullName evidence="10">C2H2-type domain-containing protein</fullName>
    </recommendedName>
</protein>
<proteinExistence type="predicted"/>
<dbReference type="Pfam" id="PF13912">
    <property type="entry name" value="zf-C2H2_6"/>
    <property type="match status" value="1"/>
</dbReference>
<evidence type="ECO:0000256" key="2">
    <source>
        <dbReference type="ARBA" id="ARBA00022723"/>
    </source>
</evidence>
<organism evidence="11 12">
    <name type="scientific">Acacia crassicarpa</name>
    <name type="common">northern wattle</name>
    <dbReference type="NCBI Taxonomy" id="499986"/>
    <lineage>
        <taxon>Eukaryota</taxon>
        <taxon>Viridiplantae</taxon>
        <taxon>Streptophyta</taxon>
        <taxon>Embryophyta</taxon>
        <taxon>Tracheophyta</taxon>
        <taxon>Spermatophyta</taxon>
        <taxon>Magnoliopsida</taxon>
        <taxon>eudicotyledons</taxon>
        <taxon>Gunneridae</taxon>
        <taxon>Pentapetalae</taxon>
        <taxon>rosids</taxon>
        <taxon>fabids</taxon>
        <taxon>Fabales</taxon>
        <taxon>Fabaceae</taxon>
        <taxon>Caesalpinioideae</taxon>
        <taxon>mimosoid clade</taxon>
        <taxon>Acacieae</taxon>
        <taxon>Acacia</taxon>
    </lineage>
</organism>
<dbReference type="InterPro" id="IPR013087">
    <property type="entry name" value="Znf_C2H2_type"/>
</dbReference>
<dbReference type="PANTHER" id="PTHR45801:SF5">
    <property type="entry name" value="OS05G0286100 PROTEIN"/>
    <property type="match status" value="1"/>
</dbReference>
<evidence type="ECO:0000256" key="1">
    <source>
        <dbReference type="ARBA" id="ARBA00004123"/>
    </source>
</evidence>
<gene>
    <name evidence="11" type="ORF">QN277_023404</name>
</gene>
<name>A0AAE1JL87_9FABA</name>
<keyword evidence="12" id="KW-1185">Reference proteome</keyword>
<keyword evidence="2" id="KW-0479">Metal-binding</keyword>
<dbReference type="PANTHER" id="PTHR45801">
    <property type="entry name" value="OS07G0101800 PROTEIN"/>
    <property type="match status" value="1"/>
</dbReference>
<sequence>MWTTKRKYSLSSCNDLITSSTTKPSSCSYDDSSWEEQAFAEDASGPLGGCIWPPRSYTCSFCRREFRSAQALGGHMNVHRRDRARLKQPSSPQNNNELHHQIPNTSSSSFMGFIYPYNNNDFSPTNPNSVLVASLSSNMALAPSSNIAYNSSSIVPPPQGHRVVASNYSSSNWPNLAEAEEAEKITEVLDRECDHEDNGKSDLAFSLNLVVSRGIETKEEDIISCKKRRTCETSSILPLFPASNSSTELIISPSPKEELDLELRLGQSKHKV</sequence>
<comment type="subcellular location">
    <subcellularLocation>
        <location evidence="1">Nucleus</location>
    </subcellularLocation>
</comment>
<keyword evidence="7" id="KW-0539">Nucleus</keyword>
<dbReference type="InterPro" id="IPR052426">
    <property type="entry name" value="Plant_dev_regulator"/>
</dbReference>
<evidence type="ECO:0000313" key="11">
    <source>
        <dbReference type="EMBL" id="KAK4270362.1"/>
    </source>
</evidence>
<dbReference type="SMART" id="SM00355">
    <property type="entry name" value="ZnF_C2H2"/>
    <property type="match status" value="1"/>
</dbReference>
<evidence type="ECO:0000256" key="7">
    <source>
        <dbReference type="ARBA" id="ARBA00023242"/>
    </source>
</evidence>
<evidence type="ECO:0000256" key="3">
    <source>
        <dbReference type="ARBA" id="ARBA00022771"/>
    </source>
</evidence>
<dbReference type="AlphaFoldDB" id="A0AAE1JL87"/>
<feature type="domain" description="C2H2-type" evidence="10">
    <location>
        <begin position="57"/>
        <end position="84"/>
    </location>
</feature>
<evidence type="ECO:0000259" key="10">
    <source>
        <dbReference type="PROSITE" id="PS50157"/>
    </source>
</evidence>
<evidence type="ECO:0000256" key="9">
    <source>
        <dbReference type="SAM" id="MobiDB-lite"/>
    </source>
</evidence>
<feature type="compositionally biased region" description="Polar residues" evidence="9">
    <location>
        <begin position="88"/>
        <end position="101"/>
    </location>
</feature>
<evidence type="ECO:0000256" key="8">
    <source>
        <dbReference type="PROSITE-ProRule" id="PRU00042"/>
    </source>
</evidence>
<evidence type="ECO:0000256" key="4">
    <source>
        <dbReference type="ARBA" id="ARBA00022833"/>
    </source>
</evidence>
<dbReference type="Proteomes" id="UP001293593">
    <property type="component" value="Unassembled WGS sequence"/>
</dbReference>
<dbReference type="EMBL" id="JAWXYG010000006">
    <property type="protein sequence ID" value="KAK4270362.1"/>
    <property type="molecule type" value="Genomic_DNA"/>
</dbReference>
<reference evidence="11" key="1">
    <citation type="submission" date="2023-10" db="EMBL/GenBank/DDBJ databases">
        <title>Chromosome-level genome of the transformable northern wattle, Acacia crassicarpa.</title>
        <authorList>
            <person name="Massaro I."/>
            <person name="Sinha N.R."/>
            <person name="Poethig S."/>
            <person name="Leichty A.R."/>
        </authorList>
    </citation>
    <scope>NUCLEOTIDE SEQUENCE</scope>
    <source>
        <strain evidence="11">Acra3RX</strain>
        <tissue evidence="11">Leaf</tissue>
    </source>
</reference>
<dbReference type="InterPro" id="IPR036236">
    <property type="entry name" value="Znf_C2H2_sf"/>
</dbReference>
<dbReference type="SUPFAM" id="SSF57667">
    <property type="entry name" value="beta-beta-alpha zinc fingers"/>
    <property type="match status" value="1"/>
</dbReference>
<accession>A0AAE1JL87</accession>
<feature type="region of interest" description="Disordered" evidence="9">
    <location>
        <begin position="80"/>
        <end position="101"/>
    </location>
</feature>
<dbReference type="GO" id="GO:0008270">
    <property type="term" value="F:zinc ion binding"/>
    <property type="evidence" value="ECO:0007669"/>
    <property type="project" value="UniProtKB-KW"/>
</dbReference>
<keyword evidence="6" id="KW-0804">Transcription</keyword>
<keyword evidence="5" id="KW-0805">Transcription regulation</keyword>
<evidence type="ECO:0000256" key="5">
    <source>
        <dbReference type="ARBA" id="ARBA00023015"/>
    </source>
</evidence>
<dbReference type="PROSITE" id="PS50157">
    <property type="entry name" value="ZINC_FINGER_C2H2_2"/>
    <property type="match status" value="1"/>
</dbReference>
<dbReference type="PROSITE" id="PS00028">
    <property type="entry name" value="ZINC_FINGER_C2H2_1"/>
    <property type="match status" value="1"/>
</dbReference>
<dbReference type="Gene3D" id="3.30.160.60">
    <property type="entry name" value="Classic Zinc Finger"/>
    <property type="match status" value="1"/>
</dbReference>
<keyword evidence="3 8" id="KW-0863">Zinc-finger</keyword>
<dbReference type="GO" id="GO:0005634">
    <property type="term" value="C:nucleus"/>
    <property type="evidence" value="ECO:0007669"/>
    <property type="project" value="UniProtKB-SubCell"/>
</dbReference>
<evidence type="ECO:0000313" key="12">
    <source>
        <dbReference type="Proteomes" id="UP001293593"/>
    </source>
</evidence>
<keyword evidence="4" id="KW-0862">Zinc</keyword>
<evidence type="ECO:0000256" key="6">
    <source>
        <dbReference type="ARBA" id="ARBA00023163"/>
    </source>
</evidence>
<comment type="caution">
    <text evidence="11">The sequence shown here is derived from an EMBL/GenBank/DDBJ whole genome shotgun (WGS) entry which is preliminary data.</text>
</comment>